<accession>A0A231V414</accession>
<dbReference type="PANTHER" id="PTHR43543">
    <property type="entry name" value="MALONIC SEMIALDEHYDE REDUCTASE RUTE-RELATED"/>
    <property type="match status" value="1"/>
</dbReference>
<dbReference type="SUPFAM" id="SSF55469">
    <property type="entry name" value="FMN-dependent nitroreductase-like"/>
    <property type="match status" value="1"/>
</dbReference>
<dbReference type="InterPro" id="IPR000415">
    <property type="entry name" value="Nitroreductase-like"/>
</dbReference>
<dbReference type="GO" id="GO:0016491">
    <property type="term" value="F:oxidoreductase activity"/>
    <property type="evidence" value="ECO:0007669"/>
    <property type="project" value="InterPro"/>
</dbReference>
<evidence type="ECO:0000313" key="2">
    <source>
        <dbReference type="EMBL" id="OXT02877.1"/>
    </source>
</evidence>
<dbReference type="EMBL" id="NBYO01000001">
    <property type="protein sequence ID" value="OXT02877.1"/>
    <property type="molecule type" value="Genomic_DNA"/>
</dbReference>
<comment type="caution">
    <text evidence="2">The sequence shown here is derived from an EMBL/GenBank/DDBJ whole genome shotgun (WGS) entry which is preliminary data.</text>
</comment>
<organism evidence="2 3">
    <name type="scientific">Notoacmeibacter marinus</name>
    <dbReference type="NCBI Taxonomy" id="1876515"/>
    <lineage>
        <taxon>Bacteria</taxon>
        <taxon>Pseudomonadati</taxon>
        <taxon>Pseudomonadota</taxon>
        <taxon>Alphaproteobacteria</taxon>
        <taxon>Hyphomicrobiales</taxon>
        <taxon>Notoacmeibacteraceae</taxon>
        <taxon>Notoacmeibacter</taxon>
    </lineage>
</organism>
<reference evidence="3" key="1">
    <citation type="journal article" date="2017" name="Int. J. Syst. Evol. Microbiol.">
        <title>Notoacmeibacter marinus gen. nov., sp. nov., isolated from the gut of a limpet and proposal of Notoacmeibacteraceae fam. nov. in the order Rhizobiales of the class Alphaproteobacteria.</title>
        <authorList>
            <person name="Huang Z."/>
            <person name="Guo F."/>
            <person name="Lai Q."/>
        </authorList>
    </citation>
    <scope>NUCLEOTIDE SEQUENCE [LARGE SCALE GENOMIC DNA]</scope>
    <source>
        <strain evidence="3">XMTR2A4</strain>
    </source>
</reference>
<dbReference type="InterPro" id="IPR050461">
    <property type="entry name" value="Nitroreductase_HadB/RutE"/>
</dbReference>
<dbReference type="Pfam" id="PF00881">
    <property type="entry name" value="Nitroreductase"/>
    <property type="match status" value="1"/>
</dbReference>
<proteinExistence type="predicted"/>
<protein>
    <submittedName>
        <fullName evidence="2">Malonic semialdehyde reductase</fullName>
    </submittedName>
</protein>
<evidence type="ECO:0000259" key="1">
    <source>
        <dbReference type="Pfam" id="PF00881"/>
    </source>
</evidence>
<dbReference type="PANTHER" id="PTHR43543:SF1">
    <property type="entry name" value="MALONIC SEMIALDEHYDE REDUCTASE RUTE-RELATED"/>
    <property type="match status" value="1"/>
</dbReference>
<dbReference type="Proteomes" id="UP000215405">
    <property type="component" value="Unassembled WGS sequence"/>
</dbReference>
<gene>
    <name evidence="2" type="ORF">B7H23_02470</name>
</gene>
<dbReference type="NCBIfam" id="NF003768">
    <property type="entry name" value="PRK05365.1"/>
    <property type="match status" value="1"/>
</dbReference>
<dbReference type="Gene3D" id="3.40.109.10">
    <property type="entry name" value="NADH Oxidase"/>
    <property type="match status" value="1"/>
</dbReference>
<evidence type="ECO:0000313" key="3">
    <source>
        <dbReference type="Proteomes" id="UP000215405"/>
    </source>
</evidence>
<dbReference type="AlphaFoldDB" id="A0A231V414"/>
<sequence>MTERLADADFDLLFRDARTAQGFTDEDVSEETIRELYDLLKFGPTSSNSCPARFLFIARGSEAKARLIPHMSDGNKEKTEKAPWTVVVAYDTAFPKAMSILFPPKPTRFENLSDNPEKFQNHVVLNSSLQGAYLILAARGLGLDCGPMGGFDADGVDAEFFRDDEKRGNWRSSWLCNLGHMTPAKHERLPRLTFEQAADILA</sequence>
<name>A0A231V414_9HYPH</name>
<dbReference type="InterPro" id="IPR029479">
    <property type="entry name" value="Nitroreductase"/>
</dbReference>
<keyword evidence="3" id="KW-1185">Reference proteome</keyword>
<feature type="domain" description="Nitroreductase" evidence="1">
    <location>
        <begin position="18"/>
        <end position="158"/>
    </location>
</feature>